<accession>A0A0W0ETT3</accession>
<dbReference type="GO" id="GO:0004674">
    <property type="term" value="F:protein serine/threonine kinase activity"/>
    <property type="evidence" value="ECO:0007669"/>
    <property type="project" value="TreeGrafter"/>
</dbReference>
<evidence type="ECO:0000259" key="1">
    <source>
        <dbReference type="PROSITE" id="PS50011"/>
    </source>
</evidence>
<dbReference type="InterPro" id="IPR000719">
    <property type="entry name" value="Prot_kinase_dom"/>
</dbReference>
<reference evidence="2 3" key="1">
    <citation type="submission" date="2015-12" db="EMBL/GenBank/DDBJ databases">
        <title>Draft genome sequence of Moniliophthora roreri, the causal agent of frosty pod rot of cacao.</title>
        <authorList>
            <person name="Aime M.C."/>
            <person name="Diaz-Valderrama J.R."/>
            <person name="Kijpornyongpan T."/>
            <person name="Phillips-Mora W."/>
        </authorList>
    </citation>
    <scope>NUCLEOTIDE SEQUENCE [LARGE SCALE GENOMIC DNA]</scope>
    <source>
        <strain evidence="2 3">MCA 2952</strain>
    </source>
</reference>
<protein>
    <recommendedName>
        <fullName evidence="1">Protein kinase domain-containing protein</fullName>
    </recommendedName>
</protein>
<proteinExistence type="predicted"/>
<dbReference type="Pfam" id="PF07714">
    <property type="entry name" value="PK_Tyr_Ser-Thr"/>
    <property type="match status" value="2"/>
</dbReference>
<dbReference type="InterPro" id="IPR001245">
    <property type="entry name" value="Ser-Thr/Tyr_kinase_cat_dom"/>
</dbReference>
<dbReference type="PANTHER" id="PTHR44329:SF214">
    <property type="entry name" value="PROTEIN KINASE DOMAIN-CONTAINING PROTEIN"/>
    <property type="match status" value="1"/>
</dbReference>
<name>A0A0W0ETT3_MONRR</name>
<comment type="caution">
    <text evidence="2">The sequence shown here is derived from an EMBL/GenBank/DDBJ whole genome shotgun (WGS) entry which is preliminary data.</text>
</comment>
<dbReference type="InterPro" id="IPR011009">
    <property type="entry name" value="Kinase-like_dom_sf"/>
</dbReference>
<organism evidence="2 3">
    <name type="scientific">Moniliophthora roreri</name>
    <name type="common">Frosty pod rot fungus</name>
    <name type="synonym">Monilia roreri</name>
    <dbReference type="NCBI Taxonomy" id="221103"/>
    <lineage>
        <taxon>Eukaryota</taxon>
        <taxon>Fungi</taxon>
        <taxon>Dikarya</taxon>
        <taxon>Basidiomycota</taxon>
        <taxon>Agaricomycotina</taxon>
        <taxon>Agaricomycetes</taxon>
        <taxon>Agaricomycetidae</taxon>
        <taxon>Agaricales</taxon>
        <taxon>Marasmiineae</taxon>
        <taxon>Marasmiaceae</taxon>
        <taxon>Moniliophthora</taxon>
    </lineage>
</organism>
<dbReference type="PANTHER" id="PTHR44329">
    <property type="entry name" value="SERINE/THREONINE-PROTEIN KINASE TNNI3K-RELATED"/>
    <property type="match status" value="1"/>
</dbReference>
<feature type="domain" description="Protein kinase" evidence="1">
    <location>
        <begin position="91"/>
        <end position="352"/>
    </location>
</feature>
<dbReference type="Gene3D" id="1.10.510.10">
    <property type="entry name" value="Transferase(Phosphotransferase) domain 1"/>
    <property type="match status" value="2"/>
</dbReference>
<dbReference type="SUPFAM" id="SSF56112">
    <property type="entry name" value="Protein kinase-like (PK-like)"/>
    <property type="match status" value="1"/>
</dbReference>
<evidence type="ECO:0000313" key="3">
    <source>
        <dbReference type="Proteomes" id="UP000054988"/>
    </source>
</evidence>
<dbReference type="GO" id="GO:0005524">
    <property type="term" value="F:ATP binding"/>
    <property type="evidence" value="ECO:0007669"/>
    <property type="project" value="InterPro"/>
</dbReference>
<dbReference type="EMBL" id="LATX01002546">
    <property type="protein sequence ID" value="KTB27487.1"/>
    <property type="molecule type" value="Genomic_DNA"/>
</dbReference>
<sequence>MENLDLVRTPAFRRVENEEDLRSILALPEALDTLLSLDAASVPFVVQLLQSEVHQASSTDLYRRQCWSGIRALAKKHRVLPDCLFLNNITREGNHPLYGGGFADVFKGSIEDRPVCLKVLRTYVKADQRKRDKMFVDFCQEALLCIQLNHPNVLPLLGINFDLFVPGLCLVSPWMVNGNIISYLEHNPDHDKLKCIFEIASGLAYLHNLDPMVTHNDIKGWMTAGKDKSPRDIYAYACTVLEIITGKPPFFGLPEPTVMLYAIHGKRPERPTVGWCPDDIWGLVERCWVEDPAKRPRALDIERYLRLCVLAPPRDTGSSALDAPLREVLSLNLDARASVIPQQIASTNVPALLPPAVDIQPGAGQTVSTTIKEKNIGKWFRHSNIPRLRLPPQANTRAMKSRKRALLIGIRAFGLEACSDVDDWKKLLVGFYGYREEDVIVMKDKEEEVGSRFYPNHANIMRVLTNEFILKDEENVLYFFLYSGCSGPTECYDMDGLEDVIVPVDALDQYGNIIPERTILDYVLRQALVVSLPSRCKLVYSIHVIVAHSWTSIITDATGLSHPGMQKVVGLNESVSSQILKTLVWQGLQALNVERPVGETWSRIAKRICSVLVPKAINAEKHCADVICISSCRDREHAGAWDETSLDSGGVSVAKASFKL</sequence>
<dbReference type="Proteomes" id="UP000054988">
    <property type="component" value="Unassembled WGS sequence"/>
</dbReference>
<dbReference type="InterPro" id="IPR051681">
    <property type="entry name" value="Ser/Thr_Kinases-Pseudokinases"/>
</dbReference>
<dbReference type="Gene3D" id="3.40.50.12660">
    <property type="match status" value="1"/>
</dbReference>
<dbReference type="PROSITE" id="PS50011">
    <property type="entry name" value="PROTEIN_KINASE_DOM"/>
    <property type="match status" value="1"/>
</dbReference>
<evidence type="ECO:0000313" key="2">
    <source>
        <dbReference type="EMBL" id="KTB27487.1"/>
    </source>
</evidence>
<gene>
    <name evidence="2" type="ORF">WG66_19931</name>
</gene>
<dbReference type="AlphaFoldDB" id="A0A0W0ETT3"/>